<dbReference type="Proteomes" id="UP000042054">
    <property type="component" value="Unassembled WGS sequence"/>
</dbReference>
<dbReference type="RefSeq" id="WP_049616733.1">
    <property type="nucleotide sequence ID" value="NZ_CABIHO010000003.1"/>
</dbReference>
<accession>A0A0U1HRJ5</accession>
<feature type="domain" description="EamA" evidence="8">
    <location>
        <begin position="9"/>
        <end position="145"/>
    </location>
</feature>
<evidence type="ECO:0000256" key="4">
    <source>
        <dbReference type="ARBA" id="ARBA00022692"/>
    </source>
</evidence>
<evidence type="ECO:0000256" key="5">
    <source>
        <dbReference type="ARBA" id="ARBA00022989"/>
    </source>
</evidence>
<organism evidence="9 10">
    <name type="scientific">Yersinia rohdei</name>
    <dbReference type="NCBI Taxonomy" id="29485"/>
    <lineage>
        <taxon>Bacteria</taxon>
        <taxon>Pseudomonadati</taxon>
        <taxon>Pseudomonadota</taxon>
        <taxon>Gammaproteobacteria</taxon>
        <taxon>Enterobacterales</taxon>
        <taxon>Yersiniaceae</taxon>
        <taxon>Yersinia</taxon>
    </lineage>
</organism>
<feature type="transmembrane region" description="Helical" evidence="7">
    <location>
        <begin position="105"/>
        <end position="122"/>
    </location>
</feature>
<proteinExistence type="inferred from homology"/>
<dbReference type="AlphaFoldDB" id="A0A0U1HRJ5"/>
<feature type="transmembrane region" description="Helical" evidence="7">
    <location>
        <begin position="134"/>
        <end position="153"/>
    </location>
</feature>
<dbReference type="Pfam" id="PF00892">
    <property type="entry name" value="EamA"/>
    <property type="match status" value="2"/>
</dbReference>
<dbReference type="STRING" id="29485.CH64_3048"/>
<gene>
    <name evidence="9" type="primary">yhbE</name>
    <name evidence="9" type="ORF">ERS008555_01528</name>
</gene>
<dbReference type="GO" id="GO:0016020">
    <property type="term" value="C:membrane"/>
    <property type="evidence" value="ECO:0007669"/>
    <property type="project" value="InterPro"/>
</dbReference>
<feature type="transmembrane region" description="Helical" evidence="7">
    <location>
        <begin position="73"/>
        <end position="93"/>
    </location>
</feature>
<evidence type="ECO:0000256" key="2">
    <source>
        <dbReference type="ARBA" id="ARBA00007362"/>
    </source>
</evidence>
<dbReference type="PANTHER" id="PTHR22911:SF134">
    <property type="entry name" value="DMT FAMILY TRANSPORTER"/>
    <property type="match status" value="1"/>
</dbReference>
<evidence type="ECO:0000256" key="6">
    <source>
        <dbReference type="ARBA" id="ARBA00023136"/>
    </source>
</evidence>
<feature type="transmembrane region" description="Helical" evidence="7">
    <location>
        <begin position="191"/>
        <end position="213"/>
    </location>
</feature>
<feature type="transmembrane region" description="Helical" evidence="7">
    <location>
        <begin position="219"/>
        <end position="238"/>
    </location>
</feature>
<feature type="transmembrane region" description="Helical" evidence="7">
    <location>
        <begin position="40"/>
        <end position="57"/>
    </location>
</feature>
<comment type="subcellular location">
    <subcellularLocation>
        <location evidence="1">Cell membrane</location>
        <topology evidence="1">Multi-pass membrane protein</topology>
    </subcellularLocation>
</comment>
<keyword evidence="6 7" id="KW-0472">Membrane</keyword>
<feature type="transmembrane region" description="Helical" evidence="7">
    <location>
        <begin position="7"/>
        <end position="28"/>
    </location>
</feature>
<evidence type="ECO:0000313" key="10">
    <source>
        <dbReference type="Proteomes" id="UP000042054"/>
    </source>
</evidence>
<dbReference type="InterPro" id="IPR037185">
    <property type="entry name" value="EmrE-like"/>
</dbReference>
<protein>
    <submittedName>
        <fullName evidence="9">Integral membrane protein</fullName>
    </submittedName>
</protein>
<keyword evidence="3" id="KW-1003">Cell membrane</keyword>
<sequence length="324" mass="35727">MDTKQQAGLGIFLALTTAVFWGALPIAMKQVLEVMEPYTIVWYRFMMATIGLGIILASRRQLPSLKLFRQRRWLILLIVATCGLLGNFIFFSSSLQYLSPTTSQVIGQLSPVGMMVASVLILKERMRITQVIGAGMLICGLLLFFNTSLHEIFTRLTDYTLGVALGVCAAVVWVSYGVAQKVLLRRMASQQILLLLYTLCAIALFPLAKPAVIFQLNGWQFACLLFCGVNTLVGYGALAEAMARWQAAQVSALVTLTPLFTLFFSILLALAWPDMFAAPSLNFVGYVGAFVVVAGAMFSAIGHRWWPRRTEINLVAVKKQQPGE</sequence>
<feature type="domain" description="EamA" evidence="8">
    <location>
        <begin position="161"/>
        <end position="290"/>
    </location>
</feature>
<evidence type="ECO:0000256" key="7">
    <source>
        <dbReference type="SAM" id="Phobius"/>
    </source>
</evidence>
<dbReference type="PANTHER" id="PTHR22911">
    <property type="entry name" value="ACYL-MALONYL CONDENSING ENZYME-RELATED"/>
    <property type="match status" value="1"/>
</dbReference>
<dbReference type="Gene3D" id="1.10.3730.20">
    <property type="match status" value="1"/>
</dbReference>
<evidence type="ECO:0000313" key="9">
    <source>
        <dbReference type="EMBL" id="CQI89307.1"/>
    </source>
</evidence>
<keyword evidence="5 7" id="KW-1133">Transmembrane helix</keyword>
<evidence type="ECO:0000256" key="3">
    <source>
        <dbReference type="ARBA" id="ARBA00022475"/>
    </source>
</evidence>
<evidence type="ECO:0000259" key="8">
    <source>
        <dbReference type="Pfam" id="PF00892"/>
    </source>
</evidence>
<name>A0A0U1HRJ5_YERRO</name>
<dbReference type="InterPro" id="IPR000620">
    <property type="entry name" value="EamA_dom"/>
</dbReference>
<dbReference type="OrthoDB" id="8479066at2"/>
<keyword evidence="4 7" id="KW-0812">Transmembrane</keyword>
<comment type="similarity">
    <text evidence="2">Belongs to the EamA transporter family.</text>
</comment>
<feature type="transmembrane region" description="Helical" evidence="7">
    <location>
        <begin position="250"/>
        <end position="271"/>
    </location>
</feature>
<dbReference type="EMBL" id="CTKE01000006">
    <property type="protein sequence ID" value="CQI89307.1"/>
    <property type="molecule type" value="Genomic_DNA"/>
</dbReference>
<feature type="transmembrane region" description="Helical" evidence="7">
    <location>
        <begin position="159"/>
        <end position="179"/>
    </location>
</feature>
<evidence type="ECO:0000256" key="1">
    <source>
        <dbReference type="ARBA" id="ARBA00004651"/>
    </source>
</evidence>
<feature type="transmembrane region" description="Helical" evidence="7">
    <location>
        <begin position="283"/>
        <end position="301"/>
    </location>
</feature>
<reference evidence="9 10" key="1">
    <citation type="submission" date="2015-03" db="EMBL/GenBank/DDBJ databases">
        <authorList>
            <person name="Murphy D."/>
        </authorList>
    </citation>
    <scope>NUCLEOTIDE SEQUENCE [LARGE SCALE GENOMIC DNA]</scope>
    <source>
        <strain evidence="9 10">68/02</strain>
    </source>
</reference>
<dbReference type="SUPFAM" id="SSF103481">
    <property type="entry name" value="Multidrug resistance efflux transporter EmrE"/>
    <property type="match status" value="1"/>
</dbReference>